<sequence>MRKSPCYVVFIKLRKRSTIPFPGGLAQGTQGNRLRNGRGKKAGKTGKSGRKAKNAPLTLRLRAHKPEIMPTTTYSCDG</sequence>
<proteinExistence type="predicted"/>
<organism evidence="2 3">
    <name type="scientific">Serratia inhibens</name>
    <dbReference type="NCBI Taxonomy" id="2338073"/>
    <lineage>
        <taxon>Bacteria</taxon>
        <taxon>Pseudomonadati</taxon>
        <taxon>Pseudomonadota</taxon>
        <taxon>Gammaproteobacteria</taxon>
        <taxon>Enterobacterales</taxon>
        <taxon>Yersiniaceae</taxon>
        <taxon>Serratia</taxon>
    </lineage>
</organism>
<protein>
    <submittedName>
        <fullName evidence="2">Uncharacterized protein</fullName>
    </submittedName>
</protein>
<dbReference type="AlphaFoldDB" id="A0AA92X426"/>
<dbReference type="EMBL" id="QYYG01000005">
    <property type="protein sequence ID" value="RJF54833.1"/>
    <property type="molecule type" value="Genomic_DNA"/>
</dbReference>
<accession>A0AA92X426</accession>
<reference evidence="2 3" key="1">
    <citation type="submission" date="2018-09" db="EMBL/GenBank/DDBJ databases">
        <title>Draft genome of a novel serratia sp. strain with antifungal activity.</title>
        <authorList>
            <person name="Dichmann S.I."/>
            <person name="Park B.P."/>
            <person name="Pathiraja D."/>
            <person name="Choi I.-G."/>
            <person name="Stougaard P."/>
            <person name="Hennessy R.C."/>
        </authorList>
    </citation>
    <scope>NUCLEOTIDE SEQUENCE [LARGE SCALE GENOMIC DNA]</scope>
    <source>
        <strain evidence="2 3">S40</strain>
    </source>
</reference>
<dbReference type="Proteomes" id="UP000284338">
    <property type="component" value="Unassembled WGS sequence"/>
</dbReference>
<feature type="compositionally biased region" description="Basic residues" evidence="1">
    <location>
        <begin position="35"/>
        <end position="53"/>
    </location>
</feature>
<gene>
    <name evidence="2" type="ORF">D4100_17335</name>
</gene>
<keyword evidence="3" id="KW-1185">Reference proteome</keyword>
<name>A0AA92X426_9GAMM</name>
<comment type="caution">
    <text evidence="2">The sequence shown here is derived from an EMBL/GenBank/DDBJ whole genome shotgun (WGS) entry which is preliminary data.</text>
</comment>
<evidence type="ECO:0000256" key="1">
    <source>
        <dbReference type="SAM" id="MobiDB-lite"/>
    </source>
</evidence>
<evidence type="ECO:0000313" key="2">
    <source>
        <dbReference type="EMBL" id="RJF54833.1"/>
    </source>
</evidence>
<feature type="region of interest" description="Disordered" evidence="1">
    <location>
        <begin position="22"/>
        <end position="55"/>
    </location>
</feature>
<evidence type="ECO:0000313" key="3">
    <source>
        <dbReference type="Proteomes" id="UP000284338"/>
    </source>
</evidence>